<comment type="caution">
    <text evidence="2">The sequence shown here is derived from an EMBL/GenBank/DDBJ whole genome shotgun (WGS) entry which is preliminary data.</text>
</comment>
<feature type="domain" description="HTH cro/C1-type" evidence="1">
    <location>
        <begin position="13"/>
        <end position="65"/>
    </location>
</feature>
<evidence type="ECO:0000313" key="2">
    <source>
        <dbReference type="EMBL" id="HIZ06708.1"/>
    </source>
</evidence>
<sequence>MISYQPFYETLFRRGITEYALIFKHGISANTLHRMKHGKPITTTTLDTLCGILECRVEDILKYIPPENI</sequence>
<dbReference type="Pfam" id="PF13443">
    <property type="entry name" value="HTH_26"/>
    <property type="match status" value="1"/>
</dbReference>
<accession>A0A9D2D178</accession>
<reference evidence="2" key="1">
    <citation type="journal article" date="2021" name="PeerJ">
        <title>Extensive microbial diversity within the chicken gut microbiome revealed by metagenomics and culture.</title>
        <authorList>
            <person name="Gilroy R."/>
            <person name="Ravi A."/>
            <person name="Getino M."/>
            <person name="Pursley I."/>
            <person name="Horton D.L."/>
            <person name="Alikhan N.F."/>
            <person name="Baker D."/>
            <person name="Gharbi K."/>
            <person name="Hall N."/>
            <person name="Watson M."/>
            <person name="Adriaenssens E.M."/>
            <person name="Foster-Nyarko E."/>
            <person name="Jarju S."/>
            <person name="Secka A."/>
            <person name="Antonio M."/>
            <person name="Oren A."/>
            <person name="Chaudhuri R.R."/>
            <person name="La Ragione R."/>
            <person name="Hildebrand F."/>
            <person name="Pallen M.J."/>
        </authorList>
    </citation>
    <scope>NUCLEOTIDE SEQUENCE</scope>
    <source>
        <strain evidence="2">CHK192-9172</strain>
    </source>
</reference>
<dbReference type="Proteomes" id="UP000824024">
    <property type="component" value="Unassembled WGS sequence"/>
</dbReference>
<proteinExistence type="predicted"/>
<protein>
    <submittedName>
        <fullName evidence="2">Helix-turn-helix domain-containing protein</fullName>
    </submittedName>
</protein>
<gene>
    <name evidence="2" type="ORF">IAA08_02090</name>
</gene>
<dbReference type="InterPro" id="IPR010982">
    <property type="entry name" value="Lambda_DNA-bd_dom_sf"/>
</dbReference>
<dbReference type="AlphaFoldDB" id="A0A9D2D178"/>
<name>A0A9D2D178_9FIRM</name>
<evidence type="ECO:0000313" key="3">
    <source>
        <dbReference type="Proteomes" id="UP000824024"/>
    </source>
</evidence>
<dbReference type="SUPFAM" id="SSF47413">
    <property type="entry name" value="lambda repressor-like DNA-binding domains"/>
    <property type="match status" value="1"/>
</dbReference>
<evidence type="ECO:0000259" key="1">
    <source>
        <dbReference type="Pfam" id="PF13443"/>
    </source>
</evidence>
<dbReference type="EMBL" id="DXCH01000055">
    <property type="protein sequence ID" value="HIZ06708.1"/>
    <property type="molecule type" value="Genomic_DNA"/>
</dbReference>
<dbReference type="Gene3D" id="1.10.260.40">
    <property type="entry name" value="lambda repressor-like DNA-binding domains"/>
    <property type="match status" value="1"/>
</dbReference>
<dbReference type="InterPro" id="IPR001387">
    <property type="entry name" value="Cro/C1-type_HTH"/>
</dbReference>
<reference evidence="2" key="2">
    <citation type="submission" date="2021-04" db="EMBL/GenBank/DDBJ databases">
        <authorList>
            <person name="Gilroy R."/>
        </authorList>
    </citation>
    <scope>NUCLEOTIDE SEQUENCE</scope>
    <source>
        <strain evidence="2">CHK192-9172</strain>
    </source>
</reference>
<organism evidence="2 3">
    <name type="scientific">Candidatus Eubacterium avistercoris</name>
    <dbReference type="NCBI Taxonomy" id="2838567"/>
    <lineage>
        <taxon>Bacteria</taxon>
        <taxon>Bacillati</taxon>
        <taxon>Bacillota</taxon>
        <taxon>Clostridia</taxon>
        <taxon>Eubacteriales</taxon>
        <taxon>Eubacteriaceae</taxon>
        <taxon>Eubacterium</taxon>
    </lineage>
</organism>
<dbReference type="GO" id="GO:0003677">
    <property type="term" value="F:DNA binding"/>
    <property type="evidence" value="ECO:0007669"/>
    <property type="project" value="InterPro"/>
</dbReference>